<accession>A0A8E0KJC8</accession>
<evidence type="ECO:0000256" key="5">
    <source>
        <dbReference type="SAM" id="Phobius"/>
    </source>
</evidence>
<keyword evidence="7" id="KW-1185">Reference proteome</keyword>
<dbReference type="Proteomes" id="UP000016569">
    <property type="component" value="Unassembled WGS sequence"/>
</dbReference>
<dbReference type="Gene3D" id="1.20.120.1630">
    <property type="match status" value="1"/>
</dbReference>
<evidence type="ECO:0000256" key="4">
    <source>
        <dbReference type="ARBA" id="ARBA00023136"/>
    </source>
</evidence>
<dbReference type="Pfam" id="PF04191">
    <property type="entry name" value="PEMT"/>
    <property type="match status" value="1"/>
</dbReference>
<gene>
    <name evidence="6" type="ORF">MBEBAB_1061</name>
</gene>
<comment type="caution">
    <text evidence="6">The sequence shown here is derived from an EMBL/GenBank/DDBJ whole genome shotgun (WGS) entry which is preliminary data.</text>
</comment>
<feature type="transmembrane region" description="Helical" evidence="5">
    <location>
        <begin position="91"/>
        <end position="109"/>
    </location>
</feature>
<comment type="subcellular location">
    <subcellularLocation>
        <location evidence="1">Endomembrane system</location>
        <topology evidence="1">Multi-pass membrane protein</topology>
    </subcellularLocation>
</comment>
<name>A0A8E0KJC8_9CAUL</name>
<organism evidence="6 7">
    <name type="scientific">Brevundimonas abyssalis TAR-001</name>
    <dbReference type="NCBI Taxonomy" id="1391729"/>
    <lineage>
        <taxon>Bacteria</taxon>
        <taxon>Pseudomonadati</taxon>
        <taxon>Pseudomonadota</taxon>
        <taxon>Alphaproteobacteria</taxon>
        <taxon>Caulobacterales</taxon>
        <taxon>Caulobacteraceae</taxon>
        <taxon>Brevundimonas</taxon>
    </lineage>
</organism>
<keyword evidence="2 5" id="KW-0812">Transmembrane</keyword>
<evidence type="ECO:0000256" key="2">
    <source>
        <dbReference type="ARBA" id="ARBA00022692"/>
    </source>
</evidence>
<evidence type="ECO:0000313" key="7">
    <source>
        <dbReference type="Proteomes" id="UP000016569"/>
    </source>
</evidence>
<sequence>MLGFASVIMLFAVLTVGSGWPEGSWIRRVTGDAGILLILTAIVGRAWCSLYIGGRKKSELVQEGPYSLCRNPLYSFSIIGTFGALAQTGSLLLTLAFTAVTVLIFMAVVRQEEVYLSRAFPEAYPIYAGPTPRFLPDPRLWRTSQELTIRPGLFVRTLLDGLPFLAAWPLFEFIGRLHDGPLPPLMRLP</sequence>
<proteinExistence type="predicted"/>
<protein>
    <submittedName>
        <fullName evidence="6">Nickel-cobalt-cadmium resistance protein NccN</fullName>
    </submittedName>
</protein>
<keyword evidence="4 5" id="KW-0472">Membrane</keyword>
<evidence type="ECO:0000313" key="6">
    <source>
        <dbReference type="EMBL" id="GAD58811.1"/>
    </source>
</evidence>
<reference evidence="7" key="1">
    <citation type="journal article" date="2013" name="Genome Announc.">
        <title>Draft Genome Sequence of the Dimorphic Prosthecate Bacterium Brevundimonas abyssalis TAR-001T.</title>
        <authorList>
            <person name="Tsubouchi T."/>
            <person name="Nishi S."/>
            <person name="Usui K."/>
            <person name="Shimane Y."/>
            <person name="Takaki Y."/>
            <person name="Maruyama T."/>
            <person name="Hatada Y."/>
        </authorList>
    </citation>
    <scope>NUCLEOTIDE SEQUENCE [LARGE SCALE GENOMIC DNA]</scope>
    <source>
        <strain evidence="7">TAR-001</strain>
    </source>
</reference>
<evidence type="ECO:0000256" key="3">
    <source>
        <dbReference type="ARBA" id="ARBA00022989"/>
    </source>
</evidence>
<dbReference type="EMBL" id="BATC01000012">
    <property type="protein sequence ID" value="GAD58811.1"/>
    <property type="molecule type" value="Genomic_DNA"/>
</dbReference>
<dbReference type="AlphaFoldDB" id="A0A8E0KJC8"/>
<dbReference type="InterPro" id="IPR007318">
    <property type="entry name" value="Phopholipid_MeTrfase"/>
</dbReference>
<evidence type="ECO:0000256" key="1">
    <source>
        <dbReference type="ARBA" id="ARBA00004127"/>
    </source>
</evidence>
<keyword evidence="3 5" id="KW-1133">Transmembrane helix</keyword>
<feature type="transmembrane region" description="Helical" evidence="5">
    <location>
        <begin position="35"/>
        <end position="54"/>
    </location>
</feature>
<dbReference type="GO" id="GO:0012505">
    <property type="term" value="C:endomembrane system"/>
    <property type="evidence" value="ECO:0007669"/>
    <property type="project" value="UniProtKB-SubCell"/>
</dbReference>